<proteinExistence type="predicted"/>
<dbReference type="RefSeq" id="WP_157745542.1">
    <property type="nucleotide sequence ID" value="NZ_AP018052.1"/>
</dbReference>
<dbReference type="GO" id="GO:0008168">
    <property type="term" value="F:methyltransferase activity"/>
    <property type="evidence" value="ECO:0007669"/>
    <property type="project" value="UniProtKB-KW"/>
</dbReference>
<dbReference type="OrthoDB" id="7277038at2"/>
<evidence type="ECO:0000313" key="3">
    <source>
        <dbReference type="EMBL" id="BAZ94119.1"/>
    </source>
</evidence>
<keyword evidence="3" id="KW-0489">Methyltransferase</keyword>
<dbReference type="Pfam" id="PF16036">
    <property type="entry name" value="Chalcone_3"/>
    <property type="match status" value="1"/>
</dbReference>
<feature type="domain" description="Chalcone isomerase" evidence="2">
    <location>
        <begin position="31"/>
        <end position="175"/>
    </location>
</feature>
<name>A0A1Z4VR58_9GAMM</name>
<dbReference type="Proteomes" id="UP000218765">
    <property type="component" value="Chromosome"/>
</dbReference>
<evidence type="ECO:0000313" key="4">
    <source>
        <dbReference type="Proteomes" id="UP000218765"/>
    </source>
</evidence>
<organism evidence="3 4">
    <name type="scientific">Thiohalobacter thiocyanaticus</name>
    <dbReference type="NCBI Taxonomy" id="585455"/>
    <lineage>
        <taxon>Bacteria</taxon>
        <taxon>Pseudomonadati</taxon>
        <taxon>Pseudomonadota</taxon>
        <taxon>Gammaproteobacteria</taxon>
        <taxon>Thiohalobacterales</taxon>
        <taxon>Thiohalobacteraceae</taxon>
        <taxon>Thiohalobacter</taxon>
    </lineage>
</organism>
<dbReference type="InterPro" id="IPR016087">
    <property type="entry name" value="Chalcone_isomerase"/>
</dbReference>
<gene>
    <name evidence="3" type="ORF">FOKN1_1733</name>
</gene>
<keyword evidence="4" id="KW-1185">Reference proteome</keyword>
<dbReference type="KEGG" id="ttc:FOKN1_1733"/>
<sequence>MKTVAMLYLCRLRTWLAGLLLALATPAQAEAPLPVAVEVGEDRLSLIRQDTIRYAGLFRVYSLGVYAPAPQPLPQLLAADASTCIEARYHRDLEREILIEAAHHILERQHPTPRLQAFSDGLARLHAAYVDIRAGDRYRLCRLRDSGLTLDHNGRQVLFQPDPELARLYLGIWLGPGGILDDNG</sequence>
<dbReference type="AlphaFoldDB" id="A0A1Z4VR58"/>
<keyword evidence="1" id="KW-0732">Signal</keyword>
<dbReference type="EMBL" id="AP018052">
    <property type="protein sequence ID" value="BAZ94119.1"/>
    <property type="molecule type" value="Genomic_DNA"/>
</dbReference>
<evidence type="ECO:0000256" key="1">
    <source>
        <dbReference type="SAM" id="SignalP"/>
    </source>
</evidence>
<feature type="chain" id="PRO_5012487129" evidence="1">
    <location>
        <begin position="30"/>
        <end position="184"/>
    </location>
</feature>
<accession>A0A1Z4VR58</accession>
<keyword evidence="3" id="KW-0808">Transferase</keyword>
<protein>
    <submittedName>
        <fullName evidence="3">Precorrin-6B methylase 2</fullName>
    </submittedName>
</protein>
<reference evidence="3 4" key="1">
    <citation type="submission" date="2017-05" db="EMBL/GenBank/DDBJ databases">
        <title>Thiocyanate degradation by Thiohalobacter thiocyanaticus FOKN1.</title>
        <authorList>
            <person name="Oshiki M."/>
            <person name="Fukushima T."/>
            <person name="Kawano S."/>
            <person name="Nakagawa J."/>
        </authorList>
    </citation>
    <scope>NUCLEOTIDE SEQUENCE [LARGE SCALE GENOMIC DNA]</scope>
    <source>
        <strain evidence="3 4">FOKN1</strain>
    </source>
</reference>
<evidence type="ECO:0000259" key="2">
    <source>
        <dbReference type="Pfam" id="PF16036"/>
    </source>
</evidence>
<feature type="signal peptide" evidence="1">
    <location>
        <begin position="1"/>
        <end position="29"/>
    </location>
</feature>
<dbReference type="GO" id="GO:0032259">
    <property type="term" value="P:methylation"/>
    <property type="evidence" value="ECO:0007669"/>
    <property type="project" value="UniProtKB-KW"/>
</dbReference>